<dbReference type="InterPro" id="IPR008928">
    <property type="entry name" value="6-hairpin_glycosidase_sf"/>
</dbReference>
<evidence type="ECO:0000256" key="2">
    <source>
        <dbReference type="ARBA" id="ARBA00009209"/>
    </source>
</evidence>
<evidence type="ECO:0000256" key="3">
    <source>
        <dbReference type="ARBA" id="ARBA00012601"/>
    </source>
</evidence>
<comment type="catalytic activity">
    <reaction evidence="1">
        <text>Endohydrolysis of (1-&gt;4)-beta-D-glucosidic linkages in cellulose, lichenin and cereal beta-D-glucans.</text>
        <dbReference type="EC" id="3.2.1.4"/>
    </reaction>
</comment>
<evidence type="ECO:0000256" key="4">
    <source>
        <dbReference type="ARBA" id="ARBA00022801"/>
    </source>
</evidence>
<evidence type="ECO:0000256" key="7">
    <source>
        <dbReference type="ARBA" id="ARBA00023326"/>
    </source>
</evidence>
<dbReference type="Proteomes" id="UP000309550">
    <property type="component" value="Unassembled WGS sequence"/>
</dbReference>
<evidence type="ECO:0000256" key="1">
    <source>
        <dbReference type="ARBA" id="ARBA00000966"/>
    </source>
</evidence>
<dbReference type="Pfam" id="PF01270">
    <property type="entry name" value="Glyco_hydro_8"/>
    <property type="match status" value="1"/>
</dbReference>
<keyword evidence="4 8" id="KW-0378">Hydrolase</keyword>
<dbReference type="EC" id="3.2.1.4" evidence="3"/>
<proteinExistence type="inferred from homology"/>
<comment type="caution">
    <text evidence="8">The sequence shown here is derived from an EMBL/GenBank/DDBJ whole genome shotgun (WGS) entry which is preliminary data.</text>
</comment>
<dbReference type="OrthoDB" id="9766708at2"/>
<keyword evidence="9" id="KW-1185">Reference proteome</keyword>
<sequence>MARSIDPRFRRSSAGASGNVMDRRTAALGLMAACAVAGDVAGETAGAPAAVPQNAAWSSWAARFLGADGRVIDDQAGGISHSEGQGYGLLLAQAHGDKTAFRGIEDWTTANLQVRQDHLMAWRWHVNGAVRAMDWHSATDGDVFRAWALLRAGRATGCSDWVARAVAIARDIDALCIAPDPRAQQLPILRPGAEARMTADRVLFNPSYIMPRALRALGTAAGTPRLIAAADHGERLIADLAGQGAVPDWIDVTEQGFDAPREHDLRSGYDALRLPLYLIWSGQGRHPGVARGLETLQRARAPGHLAVVTDADGAVTAESDQPGYLSIAALARCRPRPVTPTDAAGQSYYPATLQLLAQVAAREQDACETL</sequence>
<reference evidence="8 9" key="1">
    <citation type="submission" date="2019-05" db="EMBL/GenBank/DDBJ databases">
        <title>Sulfitobacter sabulilitoris sp. nov., isolated from a marine sand.</title>
        <authorList>
            <person name="Yoon J.-H."/>
        </authorList>
    </citation>
    <scope>NUCLEOTIDE SEQUENCE [LARGE SCALE GENOMIC DNA]</scope>
    <source>
        <strain evidence="8 9">HSMS-29</strain>
    </source>
</reference>
<dbReference type="Gene3D" id="1.50.10.10">
    <property type="match status" value="1"/>
</dbReference>
<dbReference type="RefSeq" id="WP_138660204.1">
    <property type="nucleotide sequence ID" value="NZ_VANS01000001.1"/>
</dbReference>
<dbReference type="SUPFAM" id="SSF48208">
    <property type="entry name" value="Six-hairpin glycosidases"/>
    <property type="match status" value="1"/>
</dbReference>
<keyword evidence="6" id="KW-0326">Glycosidase</keyword>
<gene>
    <name evidence="8" type="ORF">FDT80_00015</name>
</gene>
<dbReference type="AlphaFoldDB" id="A0A5S3PKF6"/>
<evidence type="ECO:0000313" key="8">
    <source>
        <dbReference type="EMBL" id="TMM54030.1"/>
    </source>
</evidence>
<comment type="similarity">
    <text evidence="2">Belongs to the glycosyl hydrolase 8 (cellulase D) family.</text>
</comment>
<dbReference type="InterPro" id="IPR002037">
    <property type="entry name" value="Glyco_hydro_8"/>
</dbReference>
<dbReference type="PRINTS" id="PR00735">
    <property type="entry name" value="GLHYDRLASE8"/>
</dbReference>
<organism evidence="8 9">
    <name type="scientific">Sulfitobacter sabulilitoris</name>
    <dbReference type="NCBI Taxonomy" id="2562655"/>
    <lineage>
        <taxon>Bacteria</taxon>
        <taxon>Pseudomonadati</taxon>
        <taxon>Pseudomonadota</taxon>
        <taxon>Alphaproteobacteria</taxon>
        <taxon>Rhodobacterales</taxon>
        <taxon>Roseobacteraceae</taxon>
        <taxon>Sulfitobacter</taxon>
    </lineage>
</organism>
<dbReference type="EMBL" id="VANS01000001">
    <property type="protein sequence ID" value="TMM54030.1"/>
    <property type="molecule type" value="Genomic_DNA"/>
</dbReference>
<keyword evidence="5" id="KW-0136">Cellulose degradation</keyword>
<dbReference type="GO" id="GO:0008810">
    <property type="term" value="F:cellulase activity"/>
    <property type="evidence" value="ECO:0007669"/>
    <property type="project" value="UniProtKB-EC"/>
</dbReference>
<keyword evidence="7" id="KW-0119">Carbohydrate metabolism</keyword>
<protein>
    <recommendedName>
        <fullName evidence="3">cellulase</fullName>
        <ecNumber evidence="3">3.2.1.4</ecNumber>
    </recommendedName>
</protein>
<evidence type="ECO:0000313" key="9">
    <source>
        <dbReference type="Proteomes" id="UP000309550"/>
    </source>
</evidence>
<accession>A0A5S3PKF6</accession>
<name>A0A5S3PKF6_9RHOB</name>
<dbReference type="InterPro" id="IPR012341">
    <property type="entry name" value="6hp_glycosidase-like_sf"/>
</dbReference>
<dbReference type="GO" id="GO:0030245">
    <property type="term" value="P:cellulose catabolic process"/>
    <property type="evidence" value="ECO:0007669"/>
    <property type="project" value="UniProtKB-KW"/>
</dbReference>
<keyword evidence="7" id="KW-0624">Polysaccharide degradation</keyword>
<evidence type="ECO:0000256" key="5">
    <source>
        <dbReference type="ARBA" id="ARBA00023001"/>
    </source>
</evidence>
<evidence type="ECO:0000256" key="6">
    <source>
        <dbReference type="ARBA" id="ARBA00023295"/>
    </source>
</evidence>